<evidence type="ECO:0000259" key="5">
    <source>
        <dbReference type="Pfam" id="PF00107"/>
    </source>
</evidence>
<dbReference type="PANTHER" id="PTHR43401:SF2">
    <property type="entry name" value="L-THREONINE 3-DEHYDROGENASE"/>
    <property type="match status" value="1"/>
</dbReference>
<dbReference type="InterPro" id="IPR011032">
    <property type="entry name" value="GroES-like_sf"/>
</dbReference>
<dbReference type="Pfam" id="PF00107">
    <property type="entry name" value="ADH_zinc_N"/>
    <property type="match status" value="1"/>
</dbReference>
<dbReference type="Gene3D" id="3.40.50.720">
    <property type="entry name" value="NAD(P)-binding Rossmann-like Domain"/>
    <property type="match status" value="1"/>
</dbReference>
<dbReference type="InterPro" id="IPR036291">
    <property type="entry name" value="NAD(P)-bd_dom_sf"/>
</dbReference>
<evidence type="ECO:0000313" key="7">
    <source>
        <dbReference type="EMBL" id="MFD1600210.1"/>
    </source>
</evidence>
<dbReference type="GO" id="GO:0043168">
    <property type="term" value="F:anion binding"/>
    <property type="evidence" value="ECO:0007669"/>
    <property type="project" value="UniProtKB-ARBA"/>
</dbReference>
<comment type="caution">
    <text evidence="7">The sequence shown here is derived from an EMBL/GenBank/DDBJ whole genome shotgun (WGS) entry which is preliminary data.</text>
</comment>
<dbReference type="Proteomes" id="UP001597085">
    <property type="component" value="Unassembled WGS sequence"/>
</dbReference>
<keyword evidence="2 4" id="KW-0862">Zinc</keyword>
<dbReference type="GO" id="GO:0046872">
    <property type="term" value="F:metal ion binding"/>
    <property type="evidence" value="ECO:0007669"/>
    <property type="project" value="UniProtKB-KW"/>
</dbReference>
<dbReference type="SUPFAM" id="SSF51735">
    <property type="entry name" value="NAD(P)-binding Rossmann-fold domains"/>
    <property type="match status" value="1"/>
</dbReference>
<keyword evidence="8" id="KW-1185">Reference proteome</keyword>
<dbReference type="InterPro" id="IPR013154">
    <property type="entry name" value="ADH-like_N"/>
</dbReference>
<dbReference type="GO" id="GO:0030554">
    <property type="term" value="F:adenyl nucleotide binding"/>
    <property type="evidence" value="ECO:0007669"/>
    <property type="project" value="UniProtKB-ARBA"/>
</dbReference>
<dbReference type="SUPFAM" id="SSF50129">
    <property type="entry name" value="GroES-like"/>
    <property type="match status" value="1"/>
</dbReference>
<name>A0ABD6CSX0_9EURY</name>
<comment type="cofactor">
    <cofactor evidence="4">
        <name>Zn(2+)</name>
        <dbReference type="ChEBI" id="CHEBI:29105"/>
    </cofactor>
</comment>
<evidence type="ECO:0000256" key="4">
    <source>
        <dbReference type="RuleBase" id="RU361277"/>
    </source>
</evidence>
<dbReference type="Gene3D" id="3.90.180.10">
    <property type="entry name" value="Medium-chain alcohol dehydrogenases, catalytic domain"/>
    <property type="match status" value="1"/>
</dbReference>
<sequence length="378" mass="40219">MPQKSRALVMEEPGELEVKNLEVPETGAKDILVKVELSGICGSDVHMYDGGMDLDFPVLPGHEFSGVIEDLGDDVDTDAKGEPVSEGDKVTVVPGIVCGECWYCNNVPTRPTTCKNRDVYGFLGTDYRQGVHGGFSEYMIADGRSSFYKLPDEMDIELGALAEPLSVATRAFERAYSPGIPDAREGIGIGKSIAVQGAGPVGLLAMSAAEAAGAGQIIAVDAIEERLSLAQEFGATHTVDLTQYDGDDDLIQAVKELTPGNVGPDAAIEAAGIPVAFSQGIELPRDGGTLVEVGHYAYSGEAEVNPTRVVQKDIDIRGSLAYPPNQFETSLSLLDQLKDDVPFDTLFNHKAGFDDAESAYEAQKSGEAYRATIHPFGV</sequence>
<dbReference type="RefSeq" id="WP_256421753.1">
    <property type="nucleotide sequence ID" value="NZ_JANHDI010000009.1"/>
</dbReference>
<dbReference type="PROSITE" id="PS00059">
    <property type="entry name" value="ADH_ZINC"/>
    <property type="match status" value="1"/>
</dbReference>
<keyword evidence="1 4" id="KW-0479">Metal-binding</keyword>
<dbReference type="AlphaFoldDB" id="A0ABD6CSX0"/>
<evidence type="ECO:0000256" key="3">
    <source>
        <dbReference type="ARBA" id="ARBA00023002"/>
    </source>
</evidence>
<dbReference type="InterPro" id="IPR050129">
    <property type="entry name" value="Zn_alcohol_dh"/>
</dbReference>
<protein>
    <submittedName>
        <fullName evidence="7">Zinc-binding dehydrogenase</fullName>
    </submittedName>
</protein>
<accession>A0ABD6CSX0</accession>
<gene>
    <name evidence="7" type="ORF">ACFSBX_14700</name>
</gene>
<dbReference type="GO" id="GO:0051262">
    <property type="term" value="P:protein tetramerization"/>
    <property type="evidence" value="ECO:0007669"/>
    <property type="project" value="UniProtKB-ARBA"/>
</dbReference>
<proteinExistence type="inferred from homology"/>
<evidence type="ECO:0000256" key="1">
    <source>
        <dbReference type="ARBA" id="ARBA00022723"/>
    </source>
</evidence>
<reference evidence="7 8" key="1">
    <citation type="journal article" date="2019" name="Int. J. Syst. Evol. Microbiol.">
        <title>The Global Catalogue of Microorganisms (GCM) 10K type strain sequencing project: providing services to taxonomists for standard genome sequencing and annotation.</title>
        <authorList>
            <consortium name="The Broad Institute Genomics Platform"/>
            <consortium name="The Broad Institute Genome Sequencing Center for Infectious Disease"/>
            <person name="Wu L."/>
            <person name="Ma J."/>
        </authorList>
    </citation>
    <scope>NUCLEOTIDE SEQUENCE [LARGE SCALE GENOMIC DNA]</scope>
    <source>
        <strain evidence="7 8">CGMCC 1.12121</strain>
    </source>
</reference>
<evidence type="ECO:0000313" key="8">
    <source>
        <dbReference type="Proteomes" id="UP001597085"/>
    </source>
</evidence>
<evidence type="ECO:0000256" key="2">
    <source>
        <dbReference type="ARBA" id="ARBA00022833"/>
    </source>
</evidence>
<evidence type="ECO:0000259" key="6">
    <source>
        <dbReference type="Pfam" id="PF08240"/>
    </source>
</evidence>
<dbReference type="GO" id="GO:0044281">
    <property type="term" value="P:small molecule metabolic process"/>
    <property type="evidence" value="ECO:0007669"/>
    <property type="project" value="UniProtKB-ARBA"/>
</dbReference>
<keyword evidence="3" id="KW-0560">Oxidoreductase</keyword>
<dbReference type="InterPro" id="IPR002328">
    <property type="entry name" value="ADH_Zn_CS"/>
</dbReference>
<dbReference type="PANTHER" id="PTHR43401">
    <property type="entry name" value="L-THREONINE 3-DEHYDROGENASE"/>
    <property type="match status" value="1"/>
</dbReference>
<comment type="similarity">
    <text evidence="4">Belongs to the zinc-containing alcohol dehydrogenase family.</text>
</comment>
<organism evidence="7 8">
    <name type="scientific">Halobellus rarus</name>
    <dbReference type="NCBI Taxonomy" id="1126237"/>
    <lineage>
        <taxon>Archaea</taxon>
        <taxon>Methanobacteriati</taxon>
        <taxon>Methanobacteriota</taxon>
        <taxon>Stenosarchaea group</taxon>
        <taxon>Halobacteria</taxon>
        <taxon>Halobacteriales</taxon>
        <taxon>Haloferacaceae</taxon>
        <taxon>Halobellus</taxon>
    </lineage>
</organism>
<dbReference type="InterPro" id="IPR013149">
    <property type="entry name" value="ADH-like_C"/>
</dbReference>
<feature type="domain" description="Alcohol dehydrogenase-like C-terminal" evidence="5">
    <location>
        <begin position="200"/>
        <end position="335"/>
    </location>
</feature>
<dbReference type="GO" id="GO:0016616">
    <property type="term" value="F:oxidoreductase activity, acting on the CH-OH group of donors, NAD or NADP as acceptor"/>
    <property type="evidence" value="ECO:0007669"/>
    <property type="project" value="UniProtKB-ARBA"/>
</dbReference>
<dbReference type="EMBL" id="JBHUDK010000014">
    <property type="protein sequence ID" value="MFD1600210.1"/>
    <property type="molecule type" value="Genomic_DNA"/>
</dbReference>
<dbReference type="Pfam" id="PF08240">
    <property type="entry name" value="ADH_N"/>
    <property type="match status" value="1"/>
</dbReference>
<feature type="domain" description="Alcohol dehydrogenase-like N-terminal" evidence="6">
    <location>
        <begin position="28"/>
        <end position="152"/>
    </location>
</feature>